<keyword evidence="3" id="KW-1185">Reference proteome</keyword>
<dbReference type="EMBL" id="HM004124">
    <property type="protein sequence ID" value="ADG60090.1"/>
    <property type="molecule type" value="Genomic_DNA"/>
</dbReference>
<dbReference type="InterPro" id="IPR003615">
    <property type="entry name" value="HNH_nuc"/>
</dbReference>
<sequence length="65" mass="7507">MDYLRIYNEIIERGVKRSWSKGESDGHKIEMHHIIPKCMGGTDEPGNLVALTVREQQKKVSRQVI</sequence>
<name>E5EPX4_9CAUD</name>
<feature type="domain" description="HNH nuclease" evidence="1">
    <location>
        <begin position="5"/>
        <end position="57"/>
    </location>
</feature>
<dbReference type="KEGG" id="vg:9926624"/>
<dbReference type="Gene3D" id="1.10.30.50">
    <property type="match status" value="1"/>
</dbReference>
<dbReference type="OrthoDB" id="19703at10239"/>
<evidence type="ECO:0000259" key="1">
    <source>
        <dbReference type="SMART" id="SM00507"/>
    </source>
</evidence>
<dbReference type="GO" id="GO:0008270">
    <property type="term" value="F:zinc ion binding"/>
    <property type="evidence" value="ECO:0007669"/>
    <property type="project" value="InterPro"/>
</dbReference>
<accession>E5EPX4</accession>
<keyword evidence="2" id="KW-0255">Endonuclease</keyword>
<keyword evidence="2" id="KW-0378">Hydrolase</keyword>
<gene>
    <name evidence="2" type="ORF">Acj9p190</name>
</gene>
<dbReference type="GO" id="GO:0004519">
    <property type="term" value="F:endonuclease activity"/>
    <property type="evidence" value="ECO:0007669"/>
    <property type="project" value="UniProtKB-KW"/>
</dbReference>
<dbReference type="InterPro" id="IPR002711">
    <property type="entry name" value="HNH"/>
</dbReference>
<organism evidence="2 3">
    <name type="scientific">Acinetobacter phage Acj9</name>
    <dbReference type="NCBI Taxonomy" id="760939"/>
    <lineage>
        <taxon>Viruses</taxon>
        <taxon>Duplodnaviria</taxon>
        <taxon>Heunggongvirae</taxon>
        <taxon>Uroviricota</taxon>
        <taxon>Caudoviricetes</taxon>
        <taxon>Pantevenvirales</taxon>
        <taxon>Straboviridae</taxon>
        <taxon>Twarogvirinae</taxon>
        <taxon>Acajnonavirus</taxon>
        <taxon>Acajnonavirus acj9</taxon>
    </lineage>
</organism>
<dbReference type="GO" id="GO:0003676">
    <property type="term" value="F:nucleic acid binding"/>
    <property type="evidence" value="ECO:0007669"/>
    <property type="project" value="InterPro"/>
</dbReference>
<dbReference type="SMART" id="SM00507">
    <property type="entry name" value="HNHc"/>
    <property type="match status" value="1"/>
</dbReference>
<evidence type="ECO:0000313" key="2">
    <source>
        <dbReference type="EMBL" id="ADG60090.1"/>
    </source>
</evidence>
<dbReference type="CDD" id="cd00085">
    <property type="entry name" value="HNHc"/>
    <property type="match status" value="1"/>
</dbReference>
<reference evidence="2 3" key="1">
    <citation type="journal article" date="2010" name="Virol. J.">
        <title>Genomes of the T4-related bacteriophages as windows on microbial genome evolution.</title>
        <authorList>
            <person name="Petrov V.M."/>
            <person name="Ratnayaka S."/>
            <person name="Nolan J.M."/>
            <person name="Miller E.S."/>
            <person name="Karam J.D."/>
        </authorList>
    </citation>
    <scope>NUCLEOTIDE SEQUENCE [LARGE SCALE GENOMIC DNA]</scope>
</reference>
<keyword evidence="2" id="KW-0540">Nuclease</keyword>
<dbReference type="GeneID" id="9926624"/>
<dbReference type="Proteomes" id="UP000008731">
    <property type="component" value="Segment"/>
</dbReference>
<evidence type="ECO:0000313" key="3">
    <source>
        <dbReference type="Proteomes" id="UP000008731"/>
    </source>
</evidence>
<proteinExistence type="predicted"/>
<protein>
    <submittedName>
        <fullName evidence="2">Putative truncated Mob-like homing endonuclease</fullName>
    </submittedName>
</protein>
<dbReference type="RefSeq" id="YP_004010327.1">
    <property type="nucleotide sequence ID" value="NC_014663.1"/>
</dbReference>
<dbReference type="Pfam" id="PF01844">
    <property type="entry name" value="HNH"/>
    <property type="match status" value="1"/>
</dbReference>